<organism evidence="1 2">
    <name type="scientific">Staphylococcus lugdunensis</name>
    <dbReference type="NCBI Taxonomy" id="28035"/>
    <lineage>
        <taxon>Bacteria</taxon>
        <taxon>Bacillati</taxon>
        <taxon>Bacillota</taxon>
        <taxon>Bacilli</taxon>
        <taxon>Bacillales</taxon>
        <taxon>Staphylococcaceae</taxon>
        <taxon>Staphylococcus</taxon>
    </lineage>
</organism>
<evidence type="ECO:0008006" key="3">
    <source>
        <dbReference type="Google" id="ProtNLM"/>
    </source>
</evidence>
<dbReference type="Proteomes" id="UP000070063">
    <property type="component" value="Unassembled WGS sequence"/>
</dbReference>
<dbReference type="AlphaFoldDB" id="A0ABD4EE39"/>
<dbReference type="EMBL" id="LRQI01000077">
    <property type="protein sequence ID" value="KXA37264.1"/>
    <property type="molecule type" value="Genomic_DNA"/>
</dbReference>
<accession>A0ABD4EE39</accession>
<name>A0ABD4EE39_STALU</name>
<protein>
    <recommendedName>
        <fullName evidence="3">Transposase</fullName>
    </recommendedName>
</protein>
<evidence type="ECO:0000313" key="1">
    <source>
        <dbReference type="EMBL" id="KXA37264.1"/>
    </source>
</evidence>
<sequence>MRNVKFKLNQEAHLQEQYVYMKQVFMFIKTAINVLKMINIWKCALIRGHNQHNKLEIYV</sequence>
<reference evidence="1 2" key="1">
    <citation type="submission" date="2016-01" db="EMBL/GenBank/DDBJ databases">
        <authorList>
            <person name="Mitreva M."/>
            <person name="Pepin K.H."/>
            <person name="Mihindukulasuriya K.A."/>
            <person name="Fulton R."/>
            <person name="Fronick C."/>
            <person name="O'Laughlin M."/>
            <person name="Miner T."/>
            <person name="Herter B."/>
            <person name="Rosa B.A."/>
            <person name="Cordes M."/>
            <person name="Tomlinson C."/>
            <person name="Wollam A."/>
            <person name="Palsikar V.B."/>
            <person name="Mardis E.R."/>
            <person name="Wilson R.K."/>
        </authorList>
    </citation>
    <scope>NUCLEOTIDE SEQUENCE [LARGE SCALE GENOMIC DNA]</scope>
    <source>
        <strain evidence="1 2">MJR7738</strain>
    </source>
</reference>
<gene>
    <name evidence="1" type="ORF">HMPREF3225_01745</name>
</gene>
<evidence type="ECO:0000313" key="2">
    <source>
        <dbReference type="Proteomes" id="UP000070063"/>
    </source>
</evidence>
<proteinExistence type="predicted"/>
<comment type="caution">
    <text evidence="1">The sequence shown here is derived from an EMBL/GenBank/DDBJ whole genome shotgun (WGS) entry which is preliminary data.</text>
</comment>